<evidence type="ECO:0000256" key="3">
    <source>
        <dbReference type="PROSITE-ProRule" id="PRU00703"/>
    </source>
</evidence>
<keyword evidence="1" id="KW-0677">Repeat</keyword>
<dbReference type="EMBL" id="JBHFFA010000008">
    <property type="protein sequence ID" value="KAL2608849.1"/>
    <property type="molecule type" value="Genomic_DNA"/>
</dbReference>
<protein>
    <recommendedName>
        <fullName evidence="4">CBS domain-containing protein</fullName>
    </recommendedName>
</protein>
<dbReference type="PROSITE" id="PS51371">
    <property type="entry name" value="CBS"/>
    <property type="match status" value="1"/>
</dbReference>
<keyword evidence="6" id="KW-1185">Reference proteome</keyword>
<dbReference type="InterPro" id="IPR050511">
    <property type="entry name" value="AMPK_gamma/SDS23_families"/>
</dbReference>
<accession>A0ABD1XJA7</accession>
<evidence type="ECO:0000313" key="5">
    <source>
        <dbReference type="EMBL" id="KAL2608849.1"/>
    </source>
</evidence>
<evidence type="ECO:0000256" key="2">
    <source>
        <dbReference type="ARBA" id="ARBA00023122"/>
    </source>
</evidence>
<dbReference type="AlphaFoldDB" id="A0ABD1XJA7"/>
<keyword evidence="2 3" id="KW-0129">CBS domain</keyword>
<dbReference type="PANTHER" id="PTHR13780">
    <property type="entry name" value="AMP-ACTIVATED PROTEIN KINASE, GAMMA REGULATORY SUBUNIT"/>
    <property type="match status" value="1"/>
</dbReference>
<proteinExistence type="predicted"/>
<dbReference type="InterPro" id="IPR046342">
    <property type="entry name" value="CBS_dom_sf"/>
</dbReference>
<dbReference type="SMART" id="SM00116">
    <property type="entry name" value="CBS"/>
    <property type="match status" value="1"/>
</dbReference>
<gene>
    <name evidence="5" type="ORF">R1flu_027422</name>
</gene>
<evidence type="ECO:0000256" key="1">
    <source>
        <dbReference type="ARBA" id="ARBA00022737"/>
    </source>
</evidence>
<organism evidence="5 6">
    <name type="scientific">Riccia fluitans</name>
    <dbReference type="NCBI Taxonomy" id="41844"/>
    <lineage>
        <taxon>Eukaryota</taxon>
        <taxon>Viridiplantae</taxon>
        <taxon>Streptophyta</taxon>
        <taxon>Embryophyta</taxon>
        <taxon>Marchantiophyta</taxon>
        <taxon>Marchantiopsida</taxon>
        <taxon>Marchantiidae</taxon>
        <taxon>Marchantiales</taxon>
        <taxon>Ricciaceae</taxon>
        <taxon>Riccia</taxon>
    </lineage>
</organism>
<evidence type="ECO:0000259" key="4">
    <source>
        <dbReference type="PROSITE" id="PS51371"/>
    </source>
</evidence>
<feature type="domain" description="CBS" evidence="4">
    <location>
        <begin position="421"/>
        <end position="480"/>
    </location>
</feature>
<sequence>MHEADQLPGDTGSYNLAFFQSVELAGNAELASCMGECFRGVEAADLALGKPCLSPLLGSATVAHALKALRHSKDIGVLLWVERSVEELYEQSALSNNGGIGRERFRCGALVTVLDIICFLASDENLYNPAKALSSPLSALYPCLSQAVEHVDGQTRLCSALNLMLLGVQHLVVPITKRKKKGKLSKLPVPIHAKDVPVDDFCWITQEDVLRYLLGCVGMFYPLPMMSLQDLDMINEDVLLVDENAEAISAVPLIKRASQEATAVAVVSCQKGSRPKLVGDISIQTMRDCNEMAAEALATLSMKDFLYFVNDCPPPQFLVEKVYSKLKSKALVTNRNLASKHPSSLSKDFASSASPASVMASGMARVASDLGLLSEPFTSDEDLSGYSSSSDEDLPRTPACQLLELSSVLPVVKMKSRRNVLSKATTLITCRPRSSLVAVMAQALAHRVNHVWITDDEGGLVGIVTYSDIIDVLLSQIHSLD</sequence>
<dbReference type="Proteomes" id="UP001605036">
    <property type="component" value="Unassembled WGS sequence"/>
</dbReference>
<dbReference type="SUPFAM" id="SSF54631">
    <property type="entry name" value="CBS-domain pair"/>
    <property type="match status" value="1"/>
</dbReference>
<reference evidence="5 6" key="1">
    <citation type="submission" date="2024-09" db="EMBL/GenBank/DDBJ databases">
        <title>Chromosome-scale assembly of Riccia fluitans.</title>
        <authorList>
            <person name="Paukszto L."/>
            <person name="Sawicki J."/>
            <person name="Karawczyk K."/>
            <person name="Piernik-Szablinska J."/>
            <person name="Szczecinska M."/>
            <person name="Mazdziarz M."/>
        </authorList>
    </citation>
    <scope>NUCLEOTIDE SEQUENCE [LARGE SCALE GENOMIC DNA]</scope>
    <source>
        <strain evidence="5">Rf_01</strain>
        <tissue evidence="5">Aerial parts of the thallus</tissue>
    </source>
</reference>
<dbReference type="Pfam" id="PF00571">
    <property type="entry name" value="CBS"/>
    <property type="match status" value="1"/>
</dbReference>
<dbReference type="Gene3D" id="3.10.580.10">
    <property type="entry name" value="CBS-domain"/>
    <property type="match status" value="1"/>
</dbReference>
<evidence type="ECO:0000313" key="6">
    <source>
        <dbReference type="Proteomes" id="UP001605036"/>
    </source>
</evidence>
<dbReference type="InterPro" id="IPR000644">
    <property type="entry name" value="CBS_dom"/>
</dbReference>
<comment type="caution">
    <text evidence="5">The sequence shown here is derived from an EMBL/GenBank/DDBJ whole genome shotgun (WGS) entry which is preliminary data.</text>
</comment>
<dbReference type="PANTHER" id="PTHR13780:SF128">
    <property type="entry name" value="CBS DOMAIN-CONTAINING PROTEIN"/>
    <property type="match status" value="1"/>
</dbReference>
<name>A0ABD1XJA7_9MARC</name>